<evidence type="ECO:0000256" key="1">
    <source>
        <dbReference type="ARBA" id="ARBA00023015"/>
    </source>
</evidence>
<dbReference type="PROSITE" id="PS51077">
    <property type="entry name" value="HTH_ICLR"/>
    <property type="match status" value="1"/>
</dbReference>
<proteinExistence type="predicted"/>
<accession>A0ABW1DVX8</accession>
<gene>
    <name evidence="7" type="ORF">ACFPZI_09190</name>
</gene>
<keyword evidence="8" id="KW-1185">Reference proteome</keyword>
<dbReference type="PANTHER" id="PTHR30136:SF24">
    <property type="entry name" value="HTH-TYPE TRANSCRIPTIONAL REPRESSOR ALLR"/>
    <property type="match status" value="1"/>
</dbReference>
<dbReference type="SUPFAM" id="SSF55781">
    <property type="entry name" value="GAF domain-like"/>
    <property type="match status" value="1"/>
</dbReference>
<feature type="region of interest" description="Disordered" evidence="4">
    <location>
        <begin position="246"/>
        <end position="271"/>
    </location>
</feature>
<dbReference type="EMBL" id="JBHSOA010000015">
    <property type="protein sequence ID" value="MFC5851991.1"/>
    <property type="molecule type" value="Genomic_DNA"/>
</dbReference>
<dbReference type="Gene3D" id="1.10.10.10">
    <property type="entry name" value="Winged helix-like DNA-binding domain superfamily/Winged helix DNA-binding domain"/>
    <property type="match status" value="1"/>
</dbReference>
<keyword evidence="1" id="KW-0805">Transcription regulation</keyword>
<dbReference type="SMART" id="SM00346">
    <property type="entry name" value="HTH_ICLR"/>
    <property type="match status" value="1"/>
</dbReference>
<evidence type="ECO:0000256" key="3">
    <source>
        <dbReference type="ARBA" id="ARBA00023163"/>
    </source>
</evidence>
<dbReference type="Gene3D" id="3.30.450.40">
    <property type="match status" value="1"/>
</dbReference>
<evidence type="ECO:0000259" key="5">
    <source>
        <dbReference type="PROSITE" id="PS51077"/>
    </source>
</evidence>
<dbReference type="InterPro" id="IPR036390">
    <property type="entry name" value="WH_DNA-bd_sf"/>
</dbReference>
<organism evidence="7 8">
    <name type="scientific">Streptomyces chlorus</name>
    <dbReference type="NCBI Taxonomy" id="887452"/>
    <lineage>
        <taxon>Bacteria</taxon>
        <taxon>Bacillati</taxon>
        <taxon>Actinomycetota</taxon>
        <taxon>Actinomycetes</taxon>
        <taxon>Kitasatosporales</taxon>
        <taxon>Streptomycetaceae</taxon>
        <taxon>Streptomyces</taxon>
    </lineage>
</organism>
<dbReference type="RefSeq" id="WP_381360683.1">
    <property type="nucleotide sequence ID" value="NZ_JBHSOA010000015.1"/>
</dbReference>
<feature type="compositionally biased region" description="Basic residues" evidence="4">
    <location>
        <begin position="252"/>
        <end position="261"/>
    </location>
</feature>
<dbReference type="Pfam" id="PF01614">
    <property type="entry name" value="IclR_C"/>
    <property type="match status" value="1"/>
</dbReference>
<evidence type="ECO:0000256" key="4">
    <source>
        <dbReference type="SAM" id="MobiDB-lite"/>
    </source>
</evidence>
<sequence>MRGDGRTVTSKALALLGAFESGPTALSLSDLAEHADLPLPTAHRLVGELVEWGALERDEQGRYTVGLRLWEVAQNAGRHLRDTARPYLQDLFSLTHETAHLAIRDGDEALYIDRIYGSTRVPRASRVGGRLPLHATAVGKVLLAHEEEWVREAYLAHRLQAATRYTHVNPGRLAAELRKVRDEGFATTQEEVREGSCSIAVPVRIEPHPAAIGLVMLSSNAAAMTRHLPTLRGVARRIEVAAARPQPSLVRIPRRSGRRNPRSGPDAGSTS</sequence>
<dbReference type="InterPro" id="IPR050707">
    <property type="entry name" value="HTH_MetabolicPath_Reg"/>
</dbReference>
<keyword evidence="2" id="KW-0238">DNA-binding</keyword>
<protein>
    <submittedName>
        <fullName evidence="7">IclR family transcriptional regulator</fullName>
    </submittedName>
</protein>
<comment type="caution">
    <text evidence="7">The sequence shown here is derived from an EMBL/GenBank/DDBJ whole genome shotgun (WGS) entry which is preliminary data.</text>
</comment>
<dbReference type="InterPro" id="IPR029016">
    <property type="entry name" value="GAF-like_dom_sf"/>
</dbReference>
<dbReference type="InterPro" id="IPR036388">
    <property type="entry name" value="WH-like_DNA-bd_sf"/>
</dbReference>
<dbReference type="Pfam" id="PF09339">
    <property type="entry name" value="HTH_IclR"/>
    <property type="match status" value="1"/>
</dbReference>
<feature type="domain" description="HTH iclR-type" evidence="5">
    <location>
        <begin position="6"/>
        <end position="67"/>
    </location>
</feature>
<name>A0ABW1DVX8_9ACTN</name>
<keyword evidence="3" id="KW-0804">Transcription</keyword>
<dbReference type="SUPFAM" id="SSF46785">
    <property type="entry name" value="Winged helix' DNA-binding domain"/>
    <property type="match status" value="1"/>
</dbReference>
<dbReference type="PROSITE" id="PS51078">
    <property type="entry name" value="ICLR_ED"/>
    <property type="match status" value="1"/>
</dbReference>
<evidence type="ECO:0000313" key="8">
    <source>
        <dbReference type="Proteomes" id="UP001596180"/>
    </source>
</evidence>
<dbReference type="PANTHER" id="PTHR30136">
    <property type="entry name" value="HELIX-TURN-HELIX TRANSCRIPTIONAL REGULATOR, ICLR FAMILY"/>
    <property type="match status" value="1"/>
</dbReference>
<evidence type="ECO:0000313" key="7">
    <source>
        <dbReference type="EMBL" id="MFC5851991.1"/>
    </source>
</evidence>
<evidence type="ECO:0000256" key="2">
    <source>
        <dbReference type="ARBA" id="ARBA00023125"/>
    </source>
</evidence>
<reference evidence="8" key="1">
    <citation type="journal article" date="2019" name="Int. J. Syst. Evol. Microbiol.">
        <title>The Global Catalogue of Microorganisms (GCM) 10K type strain sequencing project: providing services to taxonomists for standard genome sequencing and annotation.</title>
        <authorList>
            <consortium name="The Broad Institute Genomics Platform"/>
            <consortium name="The Broad Institute Genome Sequencing Center for Infectious Disease"/>
            <person name="Wu L."/>
            <person name="Ma J."/>
        </authorList>
    </citation>
    <scope>NUCLEOTIDE SEQUENCE [LARGE SCALE GENOMIC DNA]</scope>
    <source>
        <strain evidence="8">JCM 10411</strain>
    </source>
</reference>
<dbReference type="Proteomes" id="UP001596180">
    <property type="component" value="Unassembled WGS sequence"/>
</dbReference>
<dbReference type="InterPro" id="IPR014757">
    <property type="entry name" value="Tscrpt_reg_IclR_C"/>
</dbReference>
<dbReference type="InterPro" id="IPR005471">
    <property type="entry name" value="Tscrpt_reg_IclR_N"/>
</dbReference>
<evidence type="ECO:0000259" key="6">
    <source>
        <dbReference type="PROSITE" id="PS51078"/>
    </source>
</evidence>
<feature type="domain" description="IclR-ED" evidence="6">
    <location>
        <begin position="68"/>
        <end position="244"/>
    </location>
</feature>